<dbReference type="WBParaSite" id="jg17895">
    <property type="protein sequence ID" value="jg17895"/>
    <property type="gene ID" value="jg17895"/>
</dbReference>
<protein>
    <submittedName>
        <fullName evidence="3">Macrophage migration inhibitory factor</fullName>
    </submittedName>
</protein>
<sequence>MPIISLLTNVPLTKFPSSFRKSFVDLLAGTLHKPVEGISLHIASDTNFSYGPTDAEAILLDVKAIGFIGAEENITHTKVITKFIEETIGIKLVEC</sequence>
<dbReference type="GO" id="GO:0005125">
    <property type="term" value="F:cytokine activity"/>
    <property type="evidence" value="ECO:0007669"/>
    <property type="project" value="TreeGrafter"/>
</dbReference>
<evidence type="ECO:0000313" key="3">
    <source>
        <dbReference type="WBParaSite" id="jg17895"/>
    </source>
</evidence>
<dbReference type="PANTHER" id="PTHR11954:SF37">
    <property type="entry name" value="MIF-LIKE PROTEIN MIF-2"/>
    <property type="match status" value="1"/>
</dbReference>
<keyword evidence="2" id="KW-1185">Reference proteome</keyword>
<reference evidence="3" key="1">
    <citation type="submission" date="2022-11" db="UniProtKB">
        <authorList>
            <consortium name="WormBaseParasite"/>
        </authorList>
    </citation>
    <scope>IDENTIFICATION</scope>
</reference>
<dbReference type="GO" id="GO:0050178">
    <property type="term" value="F:phenylpyruvate tautomerase activity"/>
    <property type="evidence" value="ECO:0007669"/>
    <property type="project" value="TreeGrafter"/>
</dbReference>
<evidence type="ECO:0000256" key="1">
    <source>
        <dbReference type="ARBA" id="ARBA00005851"/>
    </source>
</evidence>
<dbReference type="SUPFAM" id="SSF55331">
    <property type="entry name" value="Tautomerase/MIF"/>
    <property type="match status" value="1"/>
</dbReference>
<dbReference type="PANTHER" id="PTHR11954">
    <property type="entry name" value="D-DOPACHROME DECARBOXYLASE"/>
    <property type="match status" value="1"/>
</dbReference>
<accession>A0A915DCX2</accession>
<dbReference type="Pfam" id="PF01187">
    <property type="entry name" value="MIF"/>
    <property type="match status" value="1"/>
</dbReference>
<name>A0A915DCX2_9BILA</name>
<dbReference type="Proteomes" id="UP000887574">
    <property type="component" value="Unplaced"/>
</dbReference>
<dbReference type="GO" id="GO:0005615">
    <property type="term" value="C:extracellular space"/>
    <property type="evidence" value="ECO:0007669"/>
    <property type="project" value="TreeGrafter"/>
</dbReference>
<dbReference type="InterPro" id="IPR014347">
    <property type="entry name" value="Tautomerase/MIF_sf"/>
</dbReference>
<comment type="similarity">
    <text evidence="1">Belongs to the MIF family.</text>
</comment>
<proteinExistence type="inferred from homology"/>
<dbReference type="InterPro" id="IPR001398">
    <property type="entry name" value="Macrophage_inhib_fac"/>
</dbReference>
<organism evidence="2 3">
    <name type="scientific">Ditylenchus dipsaci</name>
    <dbReference type="NCBI Taxonomy" id="166011"/>
    <lineage>
        <taxon>Eukaryota</taxon>
        <taxon>Metazoa</taxon>
        <taxon>Ecdysozoa</taxon>
        <taxon>Nematoda</taxon>
        <taxon>Chromadorea</taxon>
        <taxon>Rhabditida</taxon>
        <taxon>Tylenchina</taxon>
        <taxon>Tylenchomorpha</taxon>
        <taxon>Sphaerularioidea</taxon>
        <taxon>Anguinidae</taxon>
        <taxon>Anguininae</taxon>
        <taxon>Ditylenchus</taxon>
    </lineage>
</organism>
<dbReference type="Gene3D" id="3.30.429.10">
    <property type="entry name" value="Macrophage Migration Inhibitory Factor"/>
    <property type="match status" value="1"/>
</dbReference>
<dbReference type="AlphaFoldDB" id="A0A915DCX2"/>
<evidence type="ECO:0000313" key="2">
    <source>
        <dbReference type="Proteomes" id="UP000887574"/>
    </source>
</evidence>